<reference evidence="3" key="1">
    <citation type="journal article" date="2014" name="Int. J. Syst. Evol. Microbiol.">
        <title>Complete genome sequence of Corynebacterium casei LMG S-19264T (=DSM 44701T), isolated from a smear-ripened cheese.</title>
        <authorList>
            <consortium name="US DOE Joint Genome Institute (JGI-PGF)"/>
            <person name="Walter F."/>
            <person name="Albersmeier A."/>
            <person name="Kalinowski J."/>
            <person name="Ruckert C."/>
        </authorList>
    </citation>
    <scope>NUCLEOTIDE SEQUENCE</scope>
    <source>
        <strain evidence="3">CGMCC 4.7430</strain>
    </source>
</reference>
<dbReference type="EMBL" id="BMNK01000019">
    <property type="protein sequence ID" value="GGP15882.1"/>
    <property type="molecule type" value="Genomic_DNA"/>
</dbReference>
<keyword evidence="1" id="KW-1133">Transmembrane helix</keyword>
<feature type="transmembrane region" description="Helical" evidence="1">
    <location>
        <begin position="83"/>
        <end position="110"/>
    </location>
</feature>
<protein>
    <recommendedName>
        <fullName evidence="2">DUF2231 domain-containing protein</fullName>
    </recommendedName>
</protein>
<gene>
    <name evidence="3" type="ORF">GCM10012278_77560</name>
</gene>
<feature type="transmembrane region" description="Helical" evidence="1">
    <location>
        <begin position="42"/>
        <end position="63"/>
    </location>
</feature>
<sequence length="152" mass="15630">MFHEVLGLPVHALVVHFAVVLTPLLVGVAVAYALVPRWRAATAWAVVLLALATVVAVFASWASGPKLLEARFATAEGAMADGLAAHASFATPLLLSVLGLGAISLVLVYVSRGDRFGKSGTMVLSGATVVLALAAAYFVFRTGDSGARAVWG</sequence>
<evidence type="ECO:0000313" key="4">
    <source>
        <dbReference type="Proteomes" id="UP000660745"/>
    </source>
</evidence>
<dbReference type="InterPro" id="IPR019251">
    <property type="entry name" value="DUF2231_TM"/>
</dbReference>
<keyword evidence="1" id="KW-0472">Membrane</keyword>
<comment type="caution">
    <text evidence="3">The sequence shown here is derived from an EMBL/GenBank/DDBJ whole genome shotgun (WGS) entry which is preliminary data.</text>
</comment>
<dbReference type="RefSeq" id="WP_189143737.1">
    <property type="nucleotide sequence ID" value="NZ_BMNK01000019.1"/>
</dbReference>
<keyword evidence="4" id="KW-1185">Reference proteome</keyword>
<proteinExistence type="predicted"/>
<keyword evidence="1" id="KW-0812">Transmembrane</keyword>
<organism evidence="3 4">
    <name type="scientific">Nonomuraea glycinis</name>
    <dbReference type="NCBI Taxonomy" id="2047744"/>
    <lineage>
        <taxon>Bacteria</taxon>
        <taxon>Bacillati</taxon>
        <taxon>Actinomycetota</taxon>
        <taxon>Actinomycetes</taxon>
        <taxon>Streptosporangiales</taxon>
        <taxon>Streptosporangiaceae</taxon>
        <taxon>Nonomuraea</taxon>
    </lineage>
</organism>
<dbReference type="Proteomes" id="UP000660745">
    <property type="component" value="Unassembled WGS sequence"/>
</dbReference>
<evidence type="ECO:0000313" key="3">
    <source>
        <dbReference type="EMBL" id="GGP15882.1"/>
    </source>
</evidence>
<feature type="domain" description="DUF2231" evidence="2">
    <location>
        <begin position="7"/>
        <end position="151"/>
    </location>
</feature>
<feature type="transmembrane region" description="Helical" evidence="1">
    <location>
        <begin position="122"/>
        <end position="140"/>
    </location>
</feature>
<evidence type="ECO:0000259" key="2">
    <source>
        <dbReference type="Pfam" id="PF09990"/>
    </source>
</evidence>
<dbReference type="AlphaFoldDB" id="A0A918EAQ3"/>
<name>A0A918EAQ3_9ACTN</name>
<evidence type="ECO:0000256" key="1">
    <source>
        <dbReference type="SAM" id="Phobius"/>
    </source>
</evidence>
<reference evidence="3" key="2">
    <citation type="submission" date="2020-09" db="EMBL/GenBank/DDBJ databases">
        <authorList>
            <person name="Sun Q."/>
            <person name="Zhou Y."/>
        </authorList>
    </citation>
    <scope>NUCLEOTIDE SEQUENCE</scope>
    <source>
        <strain evidence="3">CGMCC 4.7430</strain>
    </source>
</reference>
<accession>A0A918EAQ3</accession>
<feature type="transmembrane region" description="Helical" evidence="1">
    <location>
        <begin position="12"/>
        <end position="35"/>
    </location>
</feature>
<dbReference type="Pfam" id="PF09990">
    <property type="entry name" value="DUF2231"/>
    <property type="match status" value="1"/>
</dbReference>